<gene>
    <name evidence="1" type="ORF">CL6EHI_188060</name>
</gene>
<name>A0A5K1UUK4_ENTHI</name>
<dbReference type="VEuPathDB" id="AmoebaDB:EHI5A_003330"/>
<dbReference type="VEuPathDB" id="AmoebaDB:EHI_188060"/>
<dbReference type="Proteomes" id="UP000078387">
    <property type="component" value="Unassembled WGS sequence"/>
</dbReference>
<evidence type="ECO:0000313" key="2">
    <source>
        <dbReference type="Proteomes" id="UP000078387"/>
    </source>
</evidence>
<dbReference type="EMBL" id="BDEQ01000001">
    <property type="protein sequence ID" value="GAT94955.1"/>
    <property type="molecule type" value="Genomic_DNA"/>
</dbReference>
<evidence type="ECO:0000313" key="1">
    <source>
        <dbReference type="EMBL" id="GAT94955.1"/>
    </source>
</evidence>
<dbReference type="VEuPathDB" id="AmoebaDB:EHI8A_024680"/>
<proteinExistence type="predicted"/>
<comment type="caution">
    <text evidence="1">The sequence shown here is derived from an EMBL/GenBank/DDBJ whole genome shotgun (WGS) entry which is preliminary data.</text>
</comment>
<dbReference type="OMA" id="FKINIRT"/>
<evidence type="ECO:0008006" key="3">
    <source>
        <dbReference type="Google" id="ProtNLM"/>
    </source>
</evidence>
<dbReference type="VEuPathDB" id="AmoebaDB:EHI7A_019550"/>
<dbReference type="AlphaFoldDB" id="A0A5K1UUK4"/>
<accession>A0A5K1UUK4</accession>
<sequence length="437" mass="50483">MLSDSSLFQSKILLHYSDNSNEIIDKVEIEKMKKRCIGTKFEQINWNNDIIEIPSPKIPGKYFIKYMRNIPMYFQWFTQQKQIDLFFEILKFGIDLKEAIAYTKIENNILKIITTIDLGTLIEADRTKSCENLLISAVGLQDQNKVIRFYFNETTFLNSFVAGNVDEHSLDRRKALNLIPTHLGKQFVNRNMPQMVAAIIRKGKTSLGHKMFELFQEYTNISIELFIKNVQMLGERWKNEGNTELASLALTYCDSSQSLPTMSISSDFNSLTNIDTELLKRWTGMRNFRIIFEKTIGDIDLVQFNQAICGRKNMMIIVFAEDGSVFGSYSSIDIPQPLNWIKKDAGHFIFTLINHQSVQPTRFYPLKLGNSVYIFQNDYMISVVAIQGAFKINLRSESTFSSRFSNYYNDSVGQGSSIFVKNPEKFIVKSLMVLEFY</sequence>
<protein>
    <recommendedName>
        <fullName evidence="3">TLDc domain-containing protein</fullName>
    </recommendedName>
</protein>
<dbReference type="VEuPathDB" id="AmoebaDB:KM1_045490"/>
<organism evidence="1 2">
    <name type="scientific">Entamoeba histolytica</name>
    <dbReference type="NCBI Taxonomy" id="5759"/>
    <lineage>
        <taxon>Eukaryota</taxon>
        <taxon>Amoebozoa</taxon>
        <taxon>Evosea</taxon>
        <taxon>Archamoebae</taxon>
        <taxon>Mastigamoebida</taxon>
        <taxon>Entamoebidae</taxon>
        <taxon>Entamoeba</taxon>
    </lineage>
</organism>
<reference evidence="1 2" key="1">
    <citation type="submission" date="2016-05" db="EMBL/GenBank/DDBJ databases">
        <title>First whole genome sequencing of Entamoeba histolytica HM1:IMSS-clone-6.</title>
        <authorList>
            <person name="Mukherjee Avik.K."/>
            <person name="Izumyama S."/>
            <person name="Nakada-Tsukui K."/>
            <person name="Nozaki T."/>
        </authorList>
    </citation>
    <scope>NUCLEOTIDE SEQUENCE [LARGE SCALE GENOMIC DNA]</scope>
    <source>
        <strain evidence="1 2">HM1:IMSS clone 6</strain>
    </source>
</reference>